<evidence type="ECO:0000256" key="1">
    <source>
        <dbReference type="SAM" id="MobiDB-lite"/>
    </source>
</evidence>
<evidence type="ECO:0000256" key="2">
    <source>
        <dbReference type="SAM" id="Phobius"/>
    </source>
</evidence>
<protein>
    <recommendedName>
        <fullName evidence="4">Ig-like domain-containing protein</fullName>
    </recommendedName>
</protein>
<dbReference type="CDD" id="cd00096">
    <property type="entry name" value="Ig"/>
    <property type="match status" value="1"/>
</dbReference>
<dbReference type="Pfam" id="PF07679">
    <property type="entry name" value="I-set"/>
    <property type="match status" value="1"/>
</dbReference>
<evidence type="ECO:0000259" key="4">
    <source>
        <dbReference type="PROSITE" id="PS50835"/>
    </source>
</evidence>
<dbReference type="CTD" id="100334281"/>
<feature type="transmembrane region" description="Helical" evidence="2">
    <location>
        <begin position="229"/>
        <end position="252"/>
    </location>
</feature>
<organism evidence="5 6">
    <name type="scientific">Oryzias latipes</name>
    <name type="common">Japanese rice fish</name>
    <name type="synonym">Japanese killifish</name>
    <dbReference type="NCBI Taxonomy" id="8090"/>
    <lineage>
        <taxon>Eukaryota</taxon>
        <taxon>Metazoa</taxon>
        <taxon>Chordata</taxon>
        <taxon>Craniata</taxon>
        <taxon>Vertebrata</taxon>
        <taxon>Euteleostomi</taxon>
        <taxon>Actinopterygii</taxon>
        <taxon>Neopterygii</taxon>
        <taxon>Teleostei</taxon>
        <taxon>Neoteleostei</taxon>
        <taxon>Acanthomorphata</taxon>
        <taxon>Ovalentaria</taxon>
        <taxon>Atherinomorphae</taxon>
        <taxon>Beloniformes</taxon>
        <taxon>Adrianichthyidae</taxon>
        <taxon>Oryziinae</taxon>
        <taxon>Oryzias</taxon>
    </lineage>
</organism>
<reference evidence="5" key="2">
    <citation type="submission" date="2025-05" db="UniProtKB">
        <authorList>
            <consortium name="Ensembl"/>
        </authorList>
    </citation>
    <scope>IDENTIFICATION</scope>
    <source>
        <strain evidence="5">Hd-rR</strain>
    </source>
</reference>
<evidence type="ECO:0000256" key="3">
    <source>
        <dbReference type="SAM" id="SignalP"/>
    </source>
</evidence>
<dbReference type="Ensembl" id="ENSORLT00000032578.1">
    <property type="protein sequence ID" value="ENSORLP00000041317.1"/>
    <property type="gene ID" value="ENSORLG00000012768.2"/>
</dbReference>
<dbReference type="AlphaFoldDB" id="H2MBR5"/>
<reference evidence="5 6" key="1">
    <citation type="journal article" date="2007" name="Nature">
        <title>The medaka draft genome and insights into vertebrate genome evolution.</title>
        <authorList>
            <person name="Kasahara M."/>
            <person name="Naruse K."/>
            <person name="Sasaki S."/>
            <person name="Nakatani Y."/>
            <person name="Qu W."/>
            <person name="Ahsan B."/>
            <person name="Yamada T."/>
            <person name="Nagayasu Y."/>
            <person name="Doi K."/>
            <person name="Kasai Y."/>
            <person name="Jindo T."/>
            <person name="Kobayashi D."/>
            <person name="Shimada A."/>
            <person name="Toyoda A."/>
            <person name="Kuroki Y."/>
            <person name="Fujiyama A."/>
            <person name="Sasaki T."/>
            <person name="Shimizu A."/>
            <person name="Asakawa S."/>
            <person name="Shimizu N."/>
            <person name="Hashimoto S."/>
            <person name="Yang J."/>
            <person name="Lee Y."/>
            <person name="Matsushima K."/>
            <person name="Sugano S."/>
            <person name="Sakaizumi M."/>
            <person name="Narita T."/>
            <person name="Ohishi K."/>
            <person name="Haga S."/>
            <person name="Ohta F."/>
            <person name="Nomoto H."/>
            <person name="Nogata K."/>
            <person name="Morishita T."/>
            <person name="Endo T."/>
            <person name="Shin-I T."/>
            <person name="Takeda H."/>
            <person name="Morishita S."/>
            <person name="Kohara Y."/>
        </authorList>
    </citation>
    <scope>NUCLEOTIDE SEQUENCE [LARGE SCALE GENOMIC DNA]</scope>
    <source>
        <strain evidence="5 6">Hd-rR</strain>
    </source>
</reference>
<dbReference type="PROSITE" id="PS50835">
    <property type="entry name" value="IG_LIKE"/>
    <property type="match status" value="2"/>
</dbReference>
<dbReference type="SMART" id="SM00409">
    <property type="entry name" value="IG"/>
    <property type="match status" value="2"/>
</dbReference>
<keyword evidence="2" id="KW-0812">Transmembrane</keyword>
<evidence type="ECO:0000313" key="5">
    <source>
        <dbReference type="Ensembl" id="ENSORLP00000015990.2"/>
    </source>
</evidence>
<name>H2MBR5_ORYLA</name>
<dbReference type="Gene3D" id="2.60.40.10">
    <property type="entry name" value="Immunoglobulins"/>
    <property type="match status" value="2"/>
</dbReference>
<keyword evidence="3" id="KW-0732">Signal</keyword>
<sequence length="313" mass="34942">MKIVVLFGFVLSALPAAAKHFFGRVNQKVTLECGISTKPSTLEWLNDEKLVLKVLRGLTSRASNSNEHRQKYILRDSNLEINNLKTEDAGKFTCKVNRESQEHWLHLVSVDASPSDALQEGSEAWVQCEVHSSDQSSTVKWLMPDGSPIHDKRVPLKPVKASHGGTWTCEVKAAGQSFTTPLTITVTPPAPRTTKPSLNPSTKDSLNNTCVSCRADHPAVIPLLLGLHWWVWVALGVSSLILILLIISIVLMSRRARRRKKRFQMMKKAQQQGPKKYCQCQSRQPAAKPAEKAPRRGRREKPSPLPLQPLLTE</sequence>
<dbReference type="PANTHER" id="PTHR11422:SF6">
    <property type="entry name" value="HEMICENTIN-1 ISOFORM X1"/>
    <property type="match status" value="1"/>
</dbReference>
<dbReference type="KEGG" id="ola:101172105"/>
<feature type="domain" description="Ig-like" evidence="4">
    <location>
        <begin position="120"/>
        <end position="185"/>
    </location>
</feature>
<evidence type="ECO:0000313" key="6">
    <source>
        <dbReference type="Proteomes" id="UP000001038"/>
    </source>
</evidence>
<feature type="chain" id="PRO_5044733192" description="Ig-like domain-containing protein" evidence="3">
    <location>
        <begin position="19"/>
        <end position="313"/>
    </location>
</feature>
<keyword evidence="2" id="KW-0472">Membrane</keyword>
<dbReference type="InterPro" id="IPR036179">
    <property type="entry name" value="Ig-like_dom_sf"/>
</dbReference>
<feature type="signal peptide" evidence="3">
    <location>
        <begin position="1"/>
        <end position="18"/>
    </location>
</feature>
<dbReference type="Ensembl" id="ENSORLT00000015991.2">
    <property type="protein sequence ID" value="ENSORLP00000015990.2"/>
    <property type="gene ID" value="ENSORLG00000012768.2"/>
</dbReference>
<dbReference type="OrthoDB" id="6159398at2759"/>
<dbReference type="Proteomes" id="UP000001038">
    <property type="component" value="Chromosome 16"/>
</dbReference>
<dbReference type="HOGENOM" id="CLU_882686_0_0_1"/>
<feature type="region of interest" description="Disordered" evidence="1">
    <location>
        <begin position="262"/>
        <end position="313"/>
    </location>
</feature>
<dbReference type="Bgee" id="ENSORLG00000012768">
    <property type="expression patterns" value="Expressed in pharyngeal gill and 7 other cell types or tissues"/>
</dbReference>
<dbReference type="InterPro" id="IPR013783">
    <property type="entry name" value="Ig-like_fold"/>
</dbReference>
<dbReference type="InterPro" id="IPR013098">
    <property type="entry name" value="Ig_I-set"/>
</dbReference>
<feature type="domain" description="Ig-like" evidence="4">
    <location>
        <begin position="15"/>
        <end position="111"/>
    </location>
</feature>
<dbReference type="InterPro" id="IPR007110">
    <property type="entry name" value="Ig-like_dom"/>
</dbReference>
<dbReference type="SUPFAM" id="SSF48726">
    <property type="entry name" value="Immunoglobulin"/>
    <property type="match status" value="2"/>
</dbReference>
<dbReference type="GeneTree" id="ENSGT00510000054197"/>
<accession>H2MBR5</accession>
<proteinExistence type="predicted"/>
<dbReference type="InterPro" id="IPR003599">
    <property type="entry name" value="Ig_sub"/>
</dbReference>
<keyword evidence="6" id="KW-1185">Reference proteome</keyword>
<dbReference type="PANTHER" id="PTHR11422">
    <property type="entry name" value="T-CELL SURFACE GLYCOPROTEIN CD4"/>
    <property type="match status" value="1"/>
</dbReference>
<gene>
    <name evidence="5" type="primary">cd4-2.2</name>
</gene>
<keyword evidence="2" id="KW-1133">Transmembrane helix</keyword>
<dbReference type="GeneID" id="101172105"/>